<feature type="domain" description="Ig-like" evidence="15">
    <location>
        <begin position="2607"/>
        <end position="2698"/>
    </location>
</feature>
<accession>A0A8J6HBC6</accession>
<dbReference type="InterPro" id="IPR013151">
    <property type="entry name" value="Immunoglobulin_dom"/>
</dbReference>
<feature type="domain" description="Ig-like" evidence="15">
    <location>
        <begin position="3986"/>
        <end position="4079"/>
    </location>
</feature>
<feature type="domain" description="Ig-like" evidence="15">
    <location>
        <begin position="4323"/>
        <end position="4414"/>
    </location>
</feature>
<dbReference type="Pfam" id="PF07679">
    <property type="entry name" value="I-set"/>
    <property type="match status" value="10"/>
</dbReference>
<feature type="domain" description="Ig-like" evidence="15">
    <location>
        <begin position="1081"/>
        <end position="1182"/>
    </location>
</feature>
<keyword evidence="2 14" id="KW-0812">Transmembrane</keyword>
<evidence type="ECO:0000256" key="8">
    <source>
        <dbReference type="ARBA" id="ARBA00022989"/>
    </source>
</evidence>
<keyword evidence="11" id="KW-1015">Disulfide bond</keyword>
<dbReference type="FunFam" id="2.60.40.10:FF:000324">
    <property type="entry name" value="Down syndrome cell adhesion molecule, isoform D"/>
    <property type="match status" value="1"/>
</dbReference>
<dbReference type="SMART" id="SM00409">
    <property type="entry name" value="IG"/>
    <property type="match status" value="37"/>
</dbReference>
<evidence type="ECO:0000256" key="7">
    <source>
        <dbReference type="ARBA" id="ARBA00022889"/>
    </source>
</evidence>
<feature type="domain" description="Ig-like" evidence="15">
    <location>
        <begin position="2175"/>
        <end position="2210"/>
    </location>
</feature>
<dbReference type="CDD" id="cd20958">
    <property type="entry name" value="IgI_5_Dscam"/>
    <property type="match status" value="1"/>
</dbReference>
<dbReference type="FunFam" id="2.60.40.10:FF:000394">
    <property type="entry name" value="Down syndrome cell adhesion molecule, isoform J"/>
    <property type="match status" value="1"/>
</dbReference>
<dbReference type="InterPro" id="IPR003961">
    <property type="entry name" value="FN3_dom"/>
</dbReference>
<feature type="domain" description="Ig-like" evidence="15">
    <location>
        <begin position="3429"/>
        <end position="3519"/>
    </location>
</feature>
<dbReference type="GO" id="GO:0005524">
    <property type="term" value="F:ATP binding"/>
    <property type="evidence" value="ECO:0007669"/>
    <property type="project" value="UniProtKB-KW"/>
</dbReference>
<dbReference type="InterPro" id="IPR003598">
    <property type="entry name" value="Ig_sub2"/>
</dbReference>
<dbReference type="PANTHER" id="PTHR10075:SF53">
    <property type="entry name" value="DOWN SYNDROME CELL ADHESION MOLECULE 1, ISOFORM BQ"/>
    <property type="match status" value="1"/>
</dbReference>
<feature type="domain" description="Ig-like" evidence="15">
    <location>
        <begin position="587"/>
        <end position="680"/>
    </location>
</feature>
<dbReference type="PROSITE" id="PS50835">
    <property type="entry name" value="IG_LIKE"/>
    <property type="match status" value="38"/>
</dbReference>
<dbReference type="FunFam" id="2.60.40.10:FF:000719">
    <property type="entry name" value="nephrin isoform X1"/>
    <property type="match status" value="1"/>
</dbReference>
<feature type="domain" description="Ig-like" evidence="15">
    <location>
        <begin position="1407"/>
        <end position="1500"/>
    </location>
</feature>
<dbReference type="SUPFAM" id="SSF48334">
    <property type="entry name" value="DNA repair protein MutS, domain III"/>
    <property type="match status" value="1"/>
</dbReference>
<name>A0A8J6HBC6_TENMO</name>
<evidence type="ECO:0000256" key="3">
    <source>
        <dbReference type="ARBA" id="ARBA00022729"/>
    </source>
</evidence>
<feature type="compositionally biased region" description="Polar residues" evidence="13">
    <location>
        <begin position="5589"/>
        <end position="5607"/>
    </location>
</feature>
<dbReference type="FunFam" id="2.60.40.10:FF:000230">
    <property type="entry name" value="Down syndrome cell adhesion molecule, isoform D"/>
    <property type="match status" value="1"/>
</dbReference>
<dbReference type="InterPro" id="IPR000432">
    <property type="entry name" value="DNA_mismatch_repair_MutS_C"/>
</dbReference>
<comment type="subcellular location">
    <subcellularLocation>
        <location evidence="1">Membrane</location>
        <topology evidence="1">Single-pass membrane protein</topology>
    </subcellularLocation>
</comment>
<dbReference type="Pfam" id="PF00488">
    <property type="entry name" value="MutS_V"/>
    <property type="match status" value="1"/>
</dbReference>
<keyword evidence="5" id="KW-0547">Nucleotide-binding</keyword>
<keyword evidence="8 14" id="KW-1133">Transmembrane helix</keyword>
<dbReference type="EMBL" id="JABDTM020027004">
    <property type="protein sequence ID" value="KAH0811151.1"/>
    <property type="molecule type" value="Genomic_DNA"/>
</dbReference>
<feature type="domain" description="Ig-like" evidence="15">
    <location>
        <begin position="1224"/>
        <end position="1316"/>
    </location>
</feature>
<evidence type="ECO:0000259" key="16">
    <source>
        <dbReference type="PROSITE" id="PS50853"/>
    </source>
</evidence>
<feature type="transmembrane region" description="Helical" evidence="14">
    <location>
        <begin position="5373"/>
        <end position="5401"/>
    </location>
</feature>
<dbReference type="PROSITE" id="PS50853">
    <property type="entry name" value="FN3"/>
    <property type="match status" value="6"/>
</dbReference>
<evidence type="ECO:0000256" key="9">
    <source>
        <dbReference type="ARBA" id="ARBA00023125"/>
    </source>
</evidence>
<evidence type="ECO:0000256" key="1">
    <source>
        <dbReference type="ARBA" id="ARBA00004167"/>
    </source>
</evidence>
<keyword evidence="6" id="KW-0067">ATP-binding</keyword>
<dbReference type="InterPro" id="IPR007110">
    <property type="entry name" value="Ig-like_dom"/>
</dbReference>
<dbReference type="InterPro" id="IPR013783">
    <property type="entry name" value="Ig-like_fold"/>
</dbReference>
<dbReference type="FunFam" id="2.60.40.10:FF:000308">
    <property type="entry name" value="Down syndrome cell adhesion molecule, isoform D"/>
    <property type="match status" value="1"/>
</dbReference>
<dbReference type="InterPro" id="IPR003599">
    <property type="entry name" value="Ig_sub"/>
</dbReference>
<dbReference type="Pfam" id="PF12355">
    <property type="entry name" value="Dscam_C"/>
    <property type="match status" value="1"/>
</dbReference>
<evidence type="ECO:0000256" key="11">
    <source>
        <dbReference type="ARBA" id="ARBA00023157"/>
    </source>
</evidence>
<dbReference type="FunFam" id="2.60.40.10:FF:000333">
    <property type="entry name" value="Down syndrome cell adhesion molecule"/>
    <property type="match status" value="3"/>
</dbReference>
<dbReference type="InterPro" id="IPR021012">
    <property type="entry name" value="Dscam1_C"/>
</dbReference>
<dbReference type="InterPro" id="IPR013098">
    <property type="entry name" value="Ig_I-set"/>
</dbReference>
<dbReference type="FunFam" id="2.60.40.10:FF:000311">
    <property type="entry name" value="Down syndrome cell adhesion molecule, isoform D"/>
    <property type="match status" value="1"/>
</dbReference>
<feature type="domain" description="Ig-like" evidence="15">
    <location>
        <begin position="2224"/>
        <end position="2314"/>
    </location>
</feature>
<evidence type="ECO:0000256" key="5">
    <source>
        <dbReference type="ARBA" id="ARBA00022741"/>
    </source>
</evidence>
<feature type="domain" description="Fibronectin type-III" evidence="16">
    <location>
        <begin position="5214"/>
        <end position="5309"/>
    </location>
</feature>
<dbReference type="SMART" id="SM00533">
    <property type="entry name" value="MUTSd"/>
    <property type="match status" value="1"/>
</dbReference>
<dbReference type="FunFam" id="2.60.40.10:FF:000498">
    <property type="entry name" value="Down syndrome cell adhesion molecule, isoform J"/>
    <property type="match status" value="1"/>
</dbReference>
<dbReference type="GO" id="GO:0003723">
    <property type="term" value="F:RNA binding"/>
    <property type="evidence" value="ECO:0007669"/>
    <property type="project" value="InterPro"/>
</dbReference>
<dbReference type="FunFam" id="2.60.40.10:FF:000426">
    <property type="entry name" value="Down syndrome cell adhesion molecule, isoform J"/>
    <property type="match status" value="1"/>
</dbReference>
<dbReference type="InterPro" id="IPR038294">
    <property type="entry name" value="SLBP_RNA_bind_sf"/>
</dbReference>
<dbReference type="InterPro" id="IPR007696">
    <property type="entry name" value="DNA_mismatch_repair_MutS_core"/>
</dbReference>
<dbReference type="InterPro" id="IPR029344">
    <property type="entry name" value="SLBP_RNA_bind"/>
</dbReference>
<keyword evidence="9" id="KW-0238">DNA-binding</keyword>
<dbReference type="GO" id="GO:0005886">
    <property type="term" value="C:plasma membrane"/>
    <property type="evidence" value="ECO:0007669"/>
    <property type="project" value="TreeGrafter"/>
</dbReference>
<dbReference type="InterPro" id="IPR027417">
    <property type="entry name" value="P-loop_NTPase"/>
</dbReference>
<dbReference type="GO" id="GO:0042802">
    <property type="term" value="F:identical protein binding"/>
    <property type="evidence" value="ECO:0007669"/>
    <property type="project" value="UniProtKB-ARBA"/>
</dbReference>
<dbReference type="InterPro" id="IPR036187">
    <property type="entry name" value="DNA_mismatch_repair_MutS_sf"/>
</dbReference>
<dbReference type="Pfam" id="PF15247">
    <property type="entry name" value="SLBP_RNA_bind"/>
    <property type="match status" value="1"/>
</dbReference>
<dbReference type="CDD" id="cd00063">
    <property type="entry name" value="FN3"/>
    <property type="match status" value="6"/>
</dbReference>
<feature type="domain" description="Ig-like" evidence="15">
    <location>
        <begin position="1882"/>
        <end position="1970"/>
    </location>
</feature>
<feature type="domain" description="Ig-like" evidence="15">
    <location>
        <begin position="4419"/>
        <end position="4512"/>
    </location>
</feature>
<gene>
    <name evidence="17" type="ORF">GEV33_011640</name>
</gene>
<feature type="domain" description="Ig-like" evidence="15">
    <location>
        <begin position="3334"/>
        <end position="3424"/>
    </location>
</feature>
<feature type="compositionally biased region" description="Low complexity" evidence="13">
    <location>
        <begin position="5658"/>
        <end position="5679"/>
    </location>
</feature>
<evidence type="ECO:0000256" key="12">
    <source>
        <dbReference type="ARBA" id="ARBA00023319"/>
    </source>
</evidence>
<dbReference type="GO" id="GO:0030983">
    <property type="term" value="F:mismatched DNA binding"/>
    <property type="evidence" value="ECO:0007669"/>
    <property type="project" value="InterPro"/>
</dbReference>
<dbReference type="SUPFAM" id="SSF48726">
    <property type="entry name" value="Immunoglobulin"/>
    <property type="match status" value="37"/>
</dbReference>
<dbReference type="PANTHER" id="PTHR10075">
    <property type="entry name" value="BASIGIN RELATED"/>
    <property type="match status" value="1"/>
</dbReference>
<evidence type="ECO:0000256" key="10">
    <source>
        <dbReference type="ARBA" id="ARBA00023136"/>
    </source>
</evidence>
<feature type="domain" description="Ig-like" evidence="15">
    <location>
        <begin position="4517"/>
        <end position="4609"/>
    </location>
</feature>
<feature type="domain" description="Ig-like" evidence="15">
    <location>
        <begin position="2415"/>
        <end position="2506"/>
    </location>
</feature>
<feature type="domain" description="Ig-like" evidence="15">
    <location>
        <begin position="3133"/>
        <end position="3224"/>
    </location>
</feature>
<dbReference type="Proteomes" id="UP000719412">
    <property type="component" value="Unassembled WGS sequence"/>
</dbReference>
<reference evidence="17" key="1">
    <citation type="journal article" date="2020" name="J Insects Food Feed">
        <title>The yellow mealworm (Tenebrio molitor) genome: a resource for the emerging insects as food and feed industry.</title>
        <authorList>
            <person name="Eriksson T."/>
            <person name="Andere A."/>
            <person name="Kelstrup H."/>
            <person name="Emery V."/>
            <person name="Picard C."/>
        </authorList>
    </citation>
    <scope>NUCLEOTIDE SEQUENCE</scope>
    <source>
        <strain evidence="17">Stoneville</strain>
        <tissue evidence="17">Whole head</tissue>
    </source>
</reference>
<feature type="domain" description="Ig-like" evidence="15">
    <location>
        <begin position="2749"/>
        <end position="2840"/>
    </location>
</feature>
<comment type="caution">
    <text evidence="17">The sequence shown here is derived from an EMBL/GenBank/DDBJ whole genome shotgun (WGS) entry which is preliminary data.</text>
</comment>
<dbReference type="SUPFAM" id="SSF52540">
    <property type="entry name" value="P-loop containing nucleoside triphosphate hydrolases"/>
    <property type="match status" value="1"/>
</dbReference>
<proteinExistence type="predicted"/>
<keyword evidence="7" id="KW-0130">Cell adhesion</keyword>
<dbReference type="FunFam" id="2.60.40.10:FF:000302">
    <property type="entry name" value="Down syndrome cell adhesion molecule, isoform D"/>
    <property type="match status" value="1"/>
</dbReference>
<dbReference type="GO" id="GO:0007156">
    <property type="term" value="P:homophilic cell adhesion via plasma membrane adhesion molecules"/>
    <property type="evidence" value="ECO:0007669"/>
    <property type="project" value="TreeGrafter"/>
</dbReference>
<dbReference type="GO" id="GO:0070593">
    <property type="term" value="P:dendrite self-avoidance"/>
    <property type="evidence" value="ECO:0007669"/>
    <property type="project" value="TreeGrafter"/>
</dbReference>
<feature type="domain" description="Ig-like" evidence="15">
    <location>
        <begin position="3524"/>
        <end position="3615"/>
    </location>
</feature>
<dbReference type="Pfam" id="PF13927">
    <property type="entry name" value="Ig_3"/>
    <property type="match status" value="23"/>
</dbReference>
<dbReference type="GO" id="GO:0030424">
    <property type="term" value="C:axon"/>
    <property type="evidence" value="ECO:0007669"/>
    <property type="project" value="TreeGrafter"/>
</dbReference>
<feature type="domain" description="Ig-like" evidence="15">
    <location>
        <begin position="1978"/>
        <end position="2069"/>
    </location>
</feature>
<feature type="transmembrane region" description="Helical" evidence="14">
    <location>
        <begin position="5331"/>
        <end position="5352"/>
    </location>
</feature>
<feature type="domain" description="Ig-like" evidence="15">
    <location>
        <begin position="1787"/>
        <end position="1877"/>
    </location>
</feature>
<feature type="domain" description="Ig-like" evidence="15">
    <location>
        <begin position="3620"/>
        <end position="3685"/>
    </location>
</feature>
<dbReference type="Gene3D" id="2.60.40.10">
    <property type="entry name" value="Immunoglobulins"/>
    <property type="match status" value="52"/>
</dbReference>
<keyword evidence="18" id="KW-1185">Reference proteome</keyword>
<evidence type="ECO:0000313" key="17">
    <source>
        <dbReference type="EMBL" id="KAH0811151.1"/>
    </source>
</evidence>
<dbReference type="Pfam" id="PF00047">
    <property type="entry name" value="ig"/>
    <property type="match status" value="1"/>
</dbReference>
<dbReference type="GO" id="GO:0098632">
    <property type="term" value="F:cell-cell adhesion mediator activity"/>
    <property type="evidence" value="ECO:0007669"/>
    <property type="project" value="TreeGrafter"/>
</dbReference>
<keyword evidence="12" id="KW-0393">Immunoglobulin domain</keyword>
<feature type="domain" description="Ig-like" evidence="15">
    <location>
        <begin position="2511"/>
        <end position="2604"/>
    </location>
</feature>
<evidence type="ECO:0000256" key="14">
    <source>
        <dbReference type="SAM" id="Phobius"/>
    </source>
</evidence>
<feature type="domain" description="Fibronectin type-III" evidence="16">
    <location>
        <begin position="4923"/>
        <end position="5027"/>
    </location>
</feature>
<feature type="domain" description="Ig-like" evidence="15">
    <location>
        <begin position="4082"/>
        <end position="4222"/>
    </location>
</feature>
<dbReference type="PROSITE" id="PS00486">
    <property type="entry name" value="DNA_MISMATCH_REPAIR_2"/>
    <property type="match status" value="1"/>
</dbReference>
<feature type="domain" description="Ig-like" evidence="15">
    <location>
        <begin position="2074"/>
        <end position="2167"/>
    </location>
</feature>
<dbReference type="InterPro" id="IPR056754">
    <property type="entry name" value="DSCAM/DSCAML_C"/>
</dbReference>
<feature type="domain" description="Fibronectin type-III" evidence="16">
    <location>
        <begin position="4823"/>
        <end position="4919"/>
    </location>
</feature>
<keyword evidence="4" id="KW-0677">Repeat</keyword>
<feature type="domain" description="Fibronectin type-III" evidence="16">
    <location>
        <begin position="4618"/>
        <end position="4713"/>
    </location>
</feature>
<dbReference type="InterPro" id="IPR036116">
    <property type="entry name" value="FN3_sf"/>
</dbReference>
<dbReference type="Pfam" id="PF25059">
    <property type="entry name" value="FN3_DSCAM-DSCAML_C"/>
    <property type="match status" value="1"/>
</dbReference>
<feature type="domain" description="Ig-like" evidence="15">
    <location>
        <begin position="5022"/>
        <end position="5115"/>
    </location>
</feature>
<feature type="domain" description="Ig-like" evidence="15">
    <location>
        <begin position="3037"/>
        <end position="3128"/>
    </location>
</feature>
<evidence type="ECO:0000313" key="18">
    <source>
        <dbReference type="Proteomes" id="UP000719412"/>
    </source>
</evidence>
<dbReference type="InterPro" id="IPR036179">
    <property type="entry name" value="Ig-like_dom_sf"/>
</dbReference>
<feature type="region of interest" description="Disordered" evidence="13">
    <location>
        <begin position="5740"/>
        <end position="5759"/>
    </location>
</feature>
<feature type="domain" description="Fibronectin type-III" evidence="16">
    <location>
        <begin position="5117"/>
        <end position="5210"/>
    </location>
</feature>
<organism evidence="17 18">
    <name type="scientific">Tenebrio molitor</name>
    <name type="common">Yellow mealworm beetle</name>
    <dbReference type="NCBI Taxonomy" id="7067"/>
    <lineage>
        <taxon>Eukaryota</taxon>
        <taxon>Metazoa</taxon>
        <taxon>Ecdysozoa</taxon>
        <taxon>Arthropoda</taxon>
        <taxon>Hexapoda</taxon>
        <taxon>Insecta</taxon>
        <taxon>Pterygota</taxon>
        <taxon>Neoptera</taxon>
        <taxon>Endopterygota</taxon>
        <taxon>Coleoptera</taxon>
        <taxon>Polyphaga</taxon>
        <taxon>Cucujiformia</taxon>
        <taxon>Tenebrionidae</taxon>
        <taxon>Tenebrio</taxon>
    </lineage>
</organism>
<feature type="domain" description="Ig-like" evidence="15">
    <location>
        <begin position="3686"/>
        <end position="3779"/>
    </location>
</feature>
<protein>
    <submittedName>
        <fullName evidence="17">Uncharacterized protein</fullName>
    </submittedName>
</protein>
<dbReference type="FunFam" id="2.60.40.10:FF:000410">
    <property type="entry name" value="Down syndrome cell adhesion molecule, isoform H"/>
    <property type="match status" value="1"/>
</dbReference>
<dbReference type="SMART" id="SM00060">
    <property type="entry name" value="FN3"/>
    <property type="match status" value="6"/>
</dbReference>
<evidence type="ECO:0000256" key="6">
    <source>
        <dbReference type="ARBA" id="ARBA00022840"/>
    </source>
</evidence>
<feature type="domain" description="Ig-like" evidence="15">
    <location>
        <begin position="3229"/>
        <end position="3319"/>
    </location>
</feature>
<dbReference type="GO" id="GO:0007411">
    <property type="term" value="P:axon guidance"/>
    <property type="evidence" value="ECO:0007669"/>
    <property type="project" value="TreeGrafter"/>
</dbReference>
<dbReference type="Gene3D" id="3.40.50.300">
    <property type="entry name" value="P-loop containing nucleotide triphosphate hydrolases"/>
    <property type="match status" value="1"/>
</dbReference>
<dbReference type="FunFam" id="2.60.40.10:FF:000017">
    <property type="entry name" value="Down syndrome cell adhesion molecule b"/>
    <property type="match status" value="25"/>
</dbReference>
<feature type="domain" description="Ig-like" evidence="15">
    <location>
        <begin position="2941"/>
        <end position="3032"/>
    </location>
</feature>
<dbReference type="SUPFAM" id="SSF49265">
    <property type="entry name" value="Fibronectin type III"/>
    <property type="match status" value="3"/>
</dbReference>
<feature type="domain" description="Ig-like" evidence="15">
    <location>
        <begin position="1596"/>
        <end position="1684"/>
    </location>
</feature>
<dbReference type="FunFam" id="2.60.40.10:FF:000093">
    <property type="entry name" value="Down syndrome cell adhesion molecule, isoform B"/>
    <property type="match status" value="1"/>
</dbReference>
<dbReference type="CDD" id="cd20956">
    <property type="entry name" value="IgI_4_Dscam"/>
    <property type="match status" value="1"/>
</dbReference>
<reference evidence="17" key="2">
    <citation type="submission" date="2021-08" db="EMBL/GenBank/DDBJ databases">
        <authorList>
            <person name="Eriksson T."/>
        </authorList>
    </citation>
    <scope>NUCLEOTIDE SEQUENCE</scope>
    <source>
        <strain evidence="17">Stoneville</strain>
        <tissue evidence="17">Whole head</tissue>
    </source>
</reference>
<keyword evidence="3" id="KW-0732">Signal</keyword>
<keyword evidence="10 14" id="KW-0472">Membrane</keyword>
<feature type="domain" description="Ig-like" evidence="15">
    <location>
        <begin position="2845"/>
        <end position="2936"/>
    </location>
</feature>
<evidence type="ECO:0000256" key="2">
    <source>
        <dbReference type="ARBA" id="ARBA00022692"/>
    </source>
</evidence>
<sequence>METRSRLTMNTSMKAALIFADDSSDEDLANSDKALPDLVNTDDIKEELEELAFDPYSDKKSEKRFTIIEPTLKTEIKQELFDEDTNFPINTEAFENFHIKKEVLEELSSPIKTETFENSDSNSRKSLKSVKITSYKKRDSPYKSVSEKLGPSSSHVNKFNLDENNQSFQNRKLRKNEMETDPSILSRRQKQIDYGKNTIGYDEYCKAVPKELSTPYRDACEMLREFYNSITMELIGLENSINNAIDFSENKTSGRPIIKFGLDENLDAKKLRRQDIAQHVSAAAAVAADQLPDYLQECAIVYLPEMGHLIAIKEWSPGCNPEDLKELGFHFMFTLRGTIHYKNPMCLELDESLGDINAEIIAHENRILQRLSSFVIKYNKDIREPLRVLGLIDALIALAKVSAQNNYVRPNLNTDNIVEIQDCRHPLLELVSSFESNDFYSGQNYSHVKIITGPNGSGKTIYLKEVALAIYFTHIGSYVPARAANVGMMHSIHSRMQATESASVRLSSFMIDAIQATQAIHNAKPNSLVLLDEFGRGTTEDAGFALLIIGTLSARYCQSGLLAMFSGVIFLTLFVLGANAEDDTSGPVFVREPPNRIDFSNTTGAVVECSAHGNPTPDIIWVRSDGTAVGDVPGLRQVLANGNLVFPPFRAEDYRQEVHAQVYACLAKNSVGSVHSRDVNVRAVVAQFYDTDVNKEYAIRGNAAILKCQIPSFVADFVSVVSWHTDQNENFFPGAPDVVQQFYQTEVNNEYVIRGNAAVLKCSIPSFVADFVNVVSWHDTEGHNYAMEQTNYVVNQYYEAEVVSEYVIRGNTAVLKCNIPSFVADFVRVEAWVGSDGSEYNHTSNYVVNQFYKAEILTEYVIRGNTAYYVTEAENEYVIRGNAAVMKCKIPSFVADFVQIDAWIADDGQVHKYNDNANYVVAQSYEVEADNEYVIRGNSAVMKCEVPSFVSDFVVVENWQDSKGNSYLPGDDYVVKQFYQSRVIDEFVLKGNTGILKCLVPSFVTDFVQVEAWLADDGVVYEYDQNMSKMQVVNQYYEAQVYDVFVIKGNTAVFKCQIPSFVSDHVDIISWQDTANNKFLPPVADYVVSQSYNANVMDESVLKGNTAIFKCHIPSFVSDYVYVVSWLQDDNNEIVTKDDQYDSKYLVLPSGELHIRDVGPEDGYKSYQCRTKHRLTGETRLSATKGRLVITEPVGSVAPRLTAGISKIQTLEGIIDEPVGTRAPKFLSNLKLTSFEDFQGNDVAVLCQAQGYPSPMFRWYKFVEGTTRKQAVTLNDRVKQVAGTLIIREARVEDSGKYLCVVNNSVGGESVETVLTVTAPLKAKIEPQVQTIDFGRPAVFTCNFEGNPIKTINWLKDGHPIDHTDAVLRIESVRKEDKGMYQCFIRNDQESAEAIAELKLGGRFEPPQIRHAFNEETVQPGNSVFMKCIASGNPTPEITWELYGRRLSNSERNQIGQYVTVNGDVVSHLNITAIHTNDGGLYRCVASSKVGSADHSARINVYGLPFVRSMEKQAIVAGGTLIVHCPFAGHPVETVVWERDGRLLPINRKQKVFPNGTLIIENVERASDQATYDCVAKNSQGYSARGSLEVQVMVAPIISPFQFDGPLNAGDTAVLTCYVPKGDRPLKIKWFFNGRHITHHTRGISISSFGSQASILNINSVESHHKGEYACVVTNAAGKSKYVAFLDVNVSPQIFPFTFGDEPVNSGETVSIQCTVSKGDSPLNLTWTLNSFPVGQNDGITVMKMKRFSSLSIDSVQAVHAGKYTCTAANIAGSTSYSAYLNVNVPPQILPFDFGEDAVNEGDTVSLQCTVSKGDNPLNITWTLNNKTVDGTHGIIISHLKRVSMLTIDSAQAEHAGRFTCFASNPAGSATFSAVLNINVPPQIIPFDFGEDSVNEGDGVSVQCTVSKGDYPLNITWTLNGKPVAQDEGIGINRVSKRVSTLSIDNVQRNHVGNYSCLASNSAATDAFVTSLVINVPPQIVPFDFGEAATNSGDVATVNCVVTKGDFPMNIRWSLNGQPVEHVDGITVGHLSKKISALSIDSVEAKHAGEYVCTAQNKAGTITHSATLYVNVPPQIHPFEFGDESVNSGDMAIVNCAVIKGDLPVKIFWKLNGRSVDNVEGVNIMQTKKRVSQLTIDDVQAHHAGEYTCIASNKAGNTSFSSYLRVNGEHFSLPPQIVPFAFGEESVNSGDMATTQCAVTKGDFPITITWKFNNRACFGFPVPPQIHPFDFGDESINSGDAVIATCAVTKGDFPIKIRWTLNNQPLSDFDSIAIMNNKRASQLTIESAQDHHVGEYRCIAENKAGVTEFSANLNVNVPPQIHPFDFGEEAVNSGDIIITTCVVTKGDMPIEIHWTLNDKPFNQFDGVAVMNTNKRASQLTIESVQAHHRGEYKCIAKNDAGLAEYSAFLNVNVLPQIMPFDFGEEPANSGDMTTTQCAVIKGDFPITITWVLNNKPIHEFPGITISQTNKRISSLSIESLEALHSGHFTCIAVNRAGSASYSAILNVNVPPQIHPFDFGDEAVNSGELVIATCAVSKGDFPIAIRWTLNNHPLDQFDGITIVSTNKRVSQLTIESVQAHHTGEYRCIAENKAGIADFSTYLNVNVPPQILPFDFGDEQFNSGDMTSASCSISKGDLPLTIFWIFNGRTVDNGNGVVVSLVNKRLSTLSIESVQAENAGEYSCVATNAAGEGRQSSTLRVNGIDMSHIYFKILLITFTPNLTLSSDWKQSKLLGWLNMGLASSVETLVAPQILHFDFGEESVNSGDVASLQCTVYKGDLPIKITWLHNNDTIGHNDGIIISKASKKVSSLTIDSVQEEHKGSYTCLAENKAGKTSYSTVLNVNVGPQILHFDFGEEPVNSGDLASLTCSVFKGDLPVNITWYHNNQNVHYSDGILVTNAGKKISTLSIDSVQAEHAGTYTCVAENRAGKFSYSAELLVNVVPQILPFSFGEDTMNTGDSTSLTCTISKGDLPVQISWSHNNKTLTNDGNIAILKMSKKISTLSIDSAQAEHVGEYTCTAQNSAGSTSYSAFLNVNVAPQILPFDFGEDTINTGDSTSLTCSINKGDLPINITWFHNNVTIKSDEAVSVIRVNKKISTLSIESVQAEHIGEYTCLAKNRAGATTYSTFLHVNVPPQILPFDFGEDSIHSGDVVSLTCSVNKGDLPLKISWEFNDKLVQNEFGVVVSRVNKRLSTLSIEFVQAHNAGEYKCVANNSAGFTTYSTQLNVKVPPVISPFEFGDEQIYSGETVSAACSVSKGDLPLNITWMFNGVKINGPGILVNQVTKKLSTLSIDTVSAEQAGEYTCKAENLAGFATYSAHLYIHGIKPISINLLILPYITPFEFDGELNTGDNVQLNCHVSKGDIPLNITWTLNGKPIHPSSGITTLPIGTRTNLLNINSVDREHSGEYTCLASNRGGQASHSATLFINVLPHILPFDFEGEANTGDSTQLSCYVSKGDTPINITWTLNGKDFAMNSGVTTTLIGSRTNLLTINSLQPQHSGTYTCTASNKGGSAEHSAELLINVPPQIVHFDFGDEPVNSGEMVSILCTVNKGDYPIDISWFLNNVSASDIHGISVLRTNKRIVQLSIDSVQAEHAGEFACVAKNPAGTATYSAVLHVNVNSEDMSSLTCTVSKGDFPIAIVWTLNNRSVDTVQGISVMRTNKRISQLSIDSVQAEHAGEFTCSAKNPAGTAAYSAILHVNVNSEDMASLFCTVSKGDFPIAIVWTLSNRSIESFQGISVMRTNKRISQLSIDSVQAEHAGEYTCSAKNSAGTAHHSAILHVNGIFNSLSLFLLVLPHITPFDFDGEANRGDSVQVSCYVSKGDLPLSFSWILNGKPIQDILGIGVSSFGKKTSVLSIDSVNELYAGNYTCLASNRAGISTYTANLIVKVLPKIQPFIFGDEPAYIKDSANVQCGLSSGDTPVVFSWMLNEKPVEEIDGITVGNFGKKMSVLSIESLSENHAGNITCLASNRAGISSYTAQLVIKVLPRITPFYFEDNPVHSGQYVQVTCLASEGDLPITIEWMLNEKRIEKFSEISTSKMGKRSSILAIESVSYTHAGNYTCLAKNQAGSSKFVTELQVNVPPHIVQFDFGDDPINSGDIISVFCMVNKGDFPLEIKWTLNGHSVDPVDGITALQTNKRLSQLNIDSVQAHHSGNLSTGDMPVKFSWTLNGKPLTDVQGVTIASFVKKTSVISIESVDEHHAGNYSCLAENKAGVASHSSLLIVKVAPRIIPFYFEENPLHSGQYAQVNCLVAEGDLPVVIEWTLNGNSVDKYAEISTTKVGKRSSMLTIESVSYTNAGNYTCKADNKAGETEYKTQLLVNVLPRIAPFSFGDSPVHSGQTAQVTCLVSEGDLPLNITWSFQGGVIDLHSGVVTTNIGKKASSLLIDSVSEVQSGNYTCTAQNRAGSSDYTASLDVYVPPRWILEPTDKAFAQGSDAAVECKADGFPKPVVTWKRATGVSPGDYKDFKPNNPDIKVEDGTLTINNIQKTNEGYYLCEAVNGIGSGLSAVIQISVQAPPQFDIKLRNQTSRRGDPAVLQCEAKGEKPIGILWNINNKRLEPKGDNRYTIREEILANGVLSGLSIKRTERSDSALFTCVATNAFGSDDTSINMIVQEVPEIPYGLKVLDKSGRTVQLSWVAPYDGNSPITRYMIEYKQSKVSWEGNTERVLVPGDQTEAGVFTLRPATTYHIRIVAENEIGSSDPSDTVTIITAEEVPGGPPTSIRVETNDQHSLVVYWKPPVRDEWNGDILGYYVGYRLANSDKPYLFETVEFSREEGKEHHLKISNLKTYTQYSVVVQAFNKVGAGPLSDDIKAYTAEGVPEQPPDKATCTTLTAQTIRVSWVSPPLTAANGVIKGYKVIYGPSDTWFDENTKDTKITAASETILHGLKKYTNYSMEVLAYTSGGDGVRTTPIHCQTEQDVPEAPVAVKALVMSADSILASWKPPVEPNGIVEYYTVYYKQAQPEDSKTEEKPKSQKIIPNLRNQNLSYQAKNLDSNLKYEFWVTAATTIGEGQPSKKVTVSPSTSVPAKIASFDDTFTTTYKEDVTLPCLAVGMPSPVIIWKIKGVQFTSNDKIRQQPDGSLFIRDVSRNNAGEYSCHVENDYGQDSVTHQLIVNAPPHAPIVSLTSTTTNSLTLKMKPHESDVEPIHGYTIHYKPEFGDWETVQIAPTIEKYTLEKLLCGTRYQVYVKAYNSIGTGDPSDTLNPRTRGEKPIIPSAEKFIEVSSNSITLHLSAWSDGGCPMLYFVIEHKKKTSTEWIQVSNNVKLGQNFVLLDLDPAVWYHLRVTAHNNAGFNVAEYEFATLTVTGGTIAPAREIPKEDTIQIILANLNLVVPVVAAVLVIIVAIIVICVLRGKGNYHKGKVVMLFPWIPDWVDLNIAVPVAATVVVVVVGIVVICVALSRRAHGPLQTRLRSDYDVVYNQSVNASSTLDKRRPDLRDELGYIAPPNRKLPPVPGSNYNTCDRIKRGTVLMCLNVYKRLKFVVFLKNNRKFLSAAFVCFAMSAWVLFHIDTTNSRRNLYTNLFLAVLTRQELFDDLKARASSVLGMDDEICPYATFHLLGFREEMDPSKAMQFQTFPHPHAGTMGPSGMNTPHQMHSRTGSQSMPRQNRRYDRVGSQGNGSIYSPGPEYDDPANCAPEDEQYGSQYGGYGAPYDQYGSRGSIGRRSLGSLRLQPTNSSPEPPPPPPRNHDPSFNDSKDSNEISEAECDRDQLINSRAYGVMRGSSKDGMSHEEMRKLIERNETGQANGGLTAYDTVAV</sequence>
<feature type="domain" description="Ig-like" evidence="15">
    <location>
        <begin position="2319"/>
        <end position="2410"/>
    </location>
</feature>
<feature type="domain" description="Ig-like" evidence="15">
    <location>
        <begin position="3795"/>
        <end position="3885"/>
    </location>
</feature>
<feature type="domain" description="Fibronectin type-III" evidence="16">
    <location>
        <begin position="4718"/>
        <end position="4818"/>
    </location>
</feature>
<dbReference type="SMART" id="SM00408">
    <property type="entry name" value="IGc2"/>
    <property type="match status" value="36"/>
</dbReference>
<feature type="domain" description="Ig-like" evidence="15">
    <location>
        <begin position="4227"/>
        <end position="4320"/>
    </location>
</feature>
<dbReference type="GO" id="GO:0006298">
    <property type="term" value="P:mismatch repair"/>
    <property type="evidence" value="ECO:0007669"/>
    <property type="project" value="InterPro"/>
</dbReference>
<feature type="domain" description="Ig-like" evidence="15">
    <location>
        <begin position="1320"/>
        <end position="1399"/>
    </location>
</feature>
<dbReference type="Gene3D" id="1.10.8.1120">
    <property type="entry name" value="Histone RNA hairpin-binding protein RNA-binding domain"/>
    <property type="match status" value="1"/>
</dbReference>
<dbReference type="SMART" id="SM00534">
    <property type="entry name" value="MUTSac"/>
    <property type="match status" value="1"/>
</dbReference>
<feature type="domain" description="Ig-like" evidence="15">
    <location>
        <begin position="1692"/>
        <end position="1784"/>
    </location>
</feature>
<evidence type="ECO:0000256" key="4">
    <source>
        <dbReference type="ARBA" id="ARBA00022737"/>
    </source>
</evidence>
<evidence type="ECO:0000256" key="13">
    <source>
        <dbReference type="SAM" id="MobiDB-lite"/>
    </source>
</evidence>
<dbReference type="FunFam" id="2.60.40.10:FF:000310">
    <property type="entry name" value="Down syndrome cell adhesion molecule, isoform D"/>
    <property type="match status" value="1"/>
</dbReference>
<feature type="domain" description="Ig-like" evidence="15">
    <location>
        <begin position="3890"/>
        <end position="3981"/>
    </location>
</feature>
<dbReference type="Pfam" id="PF00041">
    <property type="entry name" value="fn3"/>
    <property type="match status" value="5"/>
</dbReference>
<evidence type="ECO:0000259" key="15">
    <source>
        <dbReference type="PROSITE" id="PS50835"/>
    </source>
</evidence>
<feature type="domain" description="Ig-like" evidence="15">
    <location>
        <begin position="1505"/>
        <end position="1589"/>
    </location>
</feature>
<feature type="compositionally biased region" description="Basic and acidic residues" evidence="13">
    <location>
        <begin position="5688"/>
        <end position="5712"/>
    </location>
</feature>
<feature type="region of interest" description="Disordered" evidence="13">
    <location>
        <begin position="5580"/>
        <end position="5732"/>
    </location>
</feature>